<accession>A0A0G1L1Z2</accession>
<evidence type="ECO:0000259" key="2">
    <source>
        <dbReference type="Pfam" id="PF18912"/>
    </source>
</evidence>
<comment type="caution">
    <text evidence="3">The sequence shown here is derived from an EMBL/GenBank/DDBJ whole genome shotgun (WGS) entry which is preliminary data.</text>
</comment>
<dbReference type="InterPro" id="IPR000836">
    <property type="entry name" value="PRTase_dom"/>
</dbReference>
<dbReference type="AlphaFoldDB" id="A0A0G1L1Z2"/>
<organism evidence="3 4">
    <name type="scientific">Candidatus Yanofskybacteria bacterium GW2011_GWB1_45_11</name>
    <dbReference type="NCBI Taxonomy" id="1619026"/>
    <lineage>
        <taxon>Bacteria</taxon>
        <taxon>Candidatus Yanofskyibacteriota</taxon>
    </lineage>
</organism>
<dbReference type="PANTHER" id="PTHR47505:SF1">
    <property type="entry name" value="DNA UTILIZATION PROTEIN YHGH"/>
    <property type="match status" value="1"/>
</dbReference>
<feature type="domain" description="Double zinc ribbon" evidence="2">
    <location>
        <begin position="2"/>
        <end position="52"/>
    </location>
</feature>
<dbReference type="Proteomes" id="UP000034368">
    <property type="component" value="Unassembled WGS sequence"/>
</dbReference>
<evidence type="ECO:0000256" key="1">
    <source>
        <dbReference type="ARBA" id="ARBA00008007"/>
    </source>
</evidence>
<dbReference type="SUPFAM" id="SSF53271">
    <property type="entry name" value="PRTase-like"/>
    <property type="match status" value="1"/>
</dbReference>
<dbReference type="InterPro" id="IPR044005">
    <property type="entry name" value="DZR_2"/>
</dbReference>
<dbReference type="PATRIC" id="fig|1619026.3.peg.400"/>
<dbReference type="PANTHER" id="PTHR47505">
    <property type="entry name" value="DNA UTILIZATION PROTEIN YHGH"/>
    <property type="match status" value="1"/>
</dbReference>
<comment type="similarity">
    <text evidence="1">Belongs to the ComF/GntX family.</text>
</comment>
<protein>
    <recommendedName>
        <fullName evidence="2">Double zinc ribbon domain-containing protein</fullName>
    </recommendedName>
</protein>
<proteinExistence type="inferred from homology"/>
<sequence>MELFFPIRCLACNKYGKYLCRNCLRTINISTEFNCIGCNIPSNYGATCENCRNKWHLDSLFICADYNNQIVSKLIHKMKYSYISECSKHLAEIAKEYIERFPKNTFNHSAVIPVPLSPSRLNWRGFNQAELIARSISKKIGAKMDADILIRNIMRKPQAQIKQKEERLINITDSFSVRQKRKFPVSVLLVDDVCTTGATLNECARVLKQNGSVKVDALVIARG</sequence>
<evidence type="ECO:0000313" key="4">
    <source>
        <dbReference type="Proteomes" id="UP000034368"/>
    </source>
</evidence>
<dbReference type="InterPro" id="IPR051910">
    <property type="entry name" value="ComF/GntX_DNA_util-trans"/>
</dbReference>
<gene>
    <name evidence="3" type="ORF">UW90_C0008G0015</name>
</gene>
<evidence type="ECO:0000313" key="3">
    <source>
        <dbReference type="EMBL" id="KKT90026.1"/>
    </source>
</evidence>
<dbReference type="EMBL" id="LCKD01000008">
    <property type="protein sequence ID" value="KKT90026.1"/>
    <property type="molecule type" value="Genomic_DNA"/>
</dbReference>
<dbReference type="InterPro" id="IPR029057">
    <property type="entry name" value="PRTase-like"/>
</dbReference>
<name>A0A0G1L1Z2_9BACT</name>
<dbReference type="CDD" id="cd06223">
    <property type="entry name" value="PRTases_typeI"/>
    <property type="match status" value="1"/>
</dbReference>
<dbReference type="Pfam" id="PF18912">
    <property type="entry name" value="DZR_2"/>
    <property type="match status" value="1"/>
</dbReference>
<reference evidence="3 4" key="1">
    <citation type="journal article" date="2015" name="Nature">
        <title>rRNA introns, odd ribosomes, and small enigmatic genomes across a large radiation of phyla.</title>
        <authorList>
            <person name="Brown C.T."/>
            <person name="Hug L.A."/>
            <person name="Thomas B.C."/>
            <person name="Sharon I."/>
            <person name="Castelle C.J."/>
            <person name="Singh A."/>
            <person name="Wilkins M.J."/>
            <person name="Williams K.H."/>
            <person name="Banfield J.F."/>
        </authorList>
    </citation>
    <scope>NUCLEOTIDE SEQUENCE [LARGE SCALE GENOMIC DNA]</scope>
</reference>
<dbReference type="Gene3D" id="3.40.50.2020">
    <property type="match status" value="1"/>
</dbReference>